<keyword evidence="5" id="KW-0808">Transferase</keyword>
<evidence type="ECO:0000256" key="8">
    <source>
        <dbReference type="ARBA" id="ARBA00022777"/>
    </source>
</evidence>
<evidence type="ECO:0000256" key="1">
    <source>
        <dbReference type="ARBA" id="ARBA00000085"/>
    </source>
</evidence>
<evidence type="ECO:0000256" key="13">
    <source>
        <dbReference type="SAM" id="Phobius"/>
    </source>
</evidence>
<keyword evidence="12 13" id="KW-0472">Membrane</keyword>
<keyword evidence="8 15" id="KW-0418">Kinase</keyword>
<proteinExistence type="predicted"/>
<keyword evidence="7" id="KW-0547">Nucleotide-binding</keyword>
<protein>
    <recommendedName>
        <fullName evidence="3">histidine kinase</fullName>
        <ecNumber evidence="3">2.7.13.3</ecNumber>
    </recommendedName>
</protein>
<dbReference type="InterPro" id="IPR038318">
    <property type="entry name" value="KdpD_sf"/>
</dbReference>
<dbReference type="InterPro" id="IPR036890">
    <property type="entry name" value="HATPase_C_sf"/>
</dbReference>
<dbReference type="STRING" id="1166073.SAMN05192530_101156"/>
<evidence type="ECO:0000256" key="10">
    <source>
        <dbReference type="ARBA" id="ARBA00022989"/>
    </source>
</evidence>
<keyword evidence="4" id="KW-0597">Phosphoprotein</keyword>
<evidence type="ECO:0000256" key="9">
    <source>
        <dbReference type="ARBA" id="ARBA00022840"/>
    </source>
</evidence>
<dbReference type="SMART" id="SM00911">
    <property type="entry name" value="HWE_HK"/>
    <property type="match status" value="1"/>
</dbReference>
<evidence type="ECO:0000259" key="14">
    <source>
        <dbReference type="SMART" id="SM00911"/>
    </source>
</evidence>
<dbReference type="RefSeq" id="WP_170842414.1">
    <property type="nucleotide sequence ID" value="NZ_FNIT01000001.1"/>
</dbReference>
<dbReference type="EMBL" id="FNIT01000001">
    <property type="protein sequence ID" value="SDN53396.1"/>
    <property type="molecule type" value="Genomic_DNA"/>
</dbReference>
<gene>
    <name evidence="15" type="ORF">SAMN05192530_101156</name>
</gene>
<dbReference type="Proteomes" id="UP000198793">
    <property type="component" value="Unassembled WGS sequence"/>
</dbReference>
<evidence type="ECO:0000256" key="4">
    <source>
        <dbReference type="ARBA" id="ARBA00022553"/>
    </source>
</evidence>
<evidence type="ECO:0000256" key="11">
    <source>
        <dbReference type="ARBA" id="ARBA00023012"/>
    </source>
</evidence>
<evidence type="ECO:0000256" key="7">
    <source>
        <dbReference type="ARBA" id="ARBA00022741"/>
    </source>
</evidence>
<feature type="transmembrane region" description="Helical" evidence="13">
    <location>
        <begin position="91"/>
        <end position="112"/>
    </location>
</feature>
<dbReference type="GO" id="GO:0000160">
    <property type="term" value="P:phosphorelay signal transduction system"/>
    <property type="evidence" value="ECO:0007669"/>
    <property type="project" value="UniProtKB-KW"/>
</dbReference>
<organism evidence="15 16">
    <name type="scientific">Aureimonas jatrophae</name>
    <dbReference type="NCBI Taxonomy" id="1166073"/>
    <lineage>
        <taxon>Bacteria</taxon>
        <taxon>Pseudomonadati</taxon>
        <taxon>Pseudomonadota</taxon>
        <taxon>Alphaproteobacteria</taxon>
        <taxon>Hyphomicrobiales</taxon>
        <taxon>Aurantimonadaceae</taxon>
        <taxon>Aureimonas</taxon>
    </lineage>
</organism>
<keyword evidence="11" id="KW-0902">Two-component regulatory system</keyword>
<comment type="subcellular location">
    <subcellularLocation>
        <location evidence="2">Membrane</location>
        <topology evidence="2">Multi-pass membrane protein</topology>
    </subcellularLocation>
</comment>
<dbReference type="Pfam" id="PF13493">
    <property type="entry name" value="DUF4118"/>
    <property type="match status" value="1"/>
</dbReference>
<evidence type="ECO:0000256" key="6">
    <source>
        <dbReference type="ARBA" id="ARBA00022692"/>
    </source>
</evidence>
<dbReference type="Pfam" id="PF07536">
    <property type="entry name" value="HWE_HK"/>
    <property type="match status" value="1"/>
</dbReference>
<dbReference type="InterPro" id="IPR011102">
    <property type="entry name" value="Sig_transdc_His_kinase_HWE"/>
</dbReference>
<dbReference type="GO" id="GO:0004673">
    <property type="term" value="F:protein histidine kinase activity"/>
    <property type="evidence" value="ECO:0007669"/>
    <property type="project" value="UniProtKB-EC"/>
</dbReference>
<keyword evidence="6 13" id="KW-0812">Transmembrane</keyword>
<evidence type="ECO:0000256" key="3">
    <source>
        <dbReference type="ARBA" id="ARBA00012438"/>
    </source>
</evidence>
<feature type="domain" description="Signal transduction histidine kinase HWE region" evidence="14">
    <location>
        <begin position="154"/>
        <end position="235"/>
    </location>
</feature>
<sequence length="346" mass="37227">MKAFVWAERISSTPLAAWTLAALAFLTALGVRFASDHVLPAGFPYLTFFPAVILTAFFAGLWPGVACAVLSGLAAWYWFIPPVGVFTMNPSVAVALLFYIGVVSVDLLLIHVTHRAVRSLRVERAQTRSLLSRQKSLLDDQQARVRQQAVLQRELSHRMKNTLAMVQAVVSQSLRNALDTRDASEKASARIQALASAQDVLTATDWAASDVAAVVAASVAPHCADGERVTLQGPPARVEAQQALGLALAIHELSTNAVKYGALSTDEGRVSVRWDVGPQDRFAFVWEERGGPPVAAPERRGFGSKLTERIVPSYFGGSAASDYEPGGLIYTLNGSLTPSGRRDETA</sequence>
<accession>A0A1H0C6C1</accession>
<evidence type="ECO:0000313" key="15">
    <source>
        <dbReference type="EMBL" id="SDN53396.1"/>
    </source>
</evidence>
<comment type="catalytic activity">
    <reaction evidence="1">
        <text>ATP + protein L-histidine = ADP + protein N-phospho-L-histidine.</text>
        <dbReference type="EC" id="2.7.13.3"/>
    </reaction>
</comment>
<keyword evidence="9" id="KW-0067">ATP-binding</keyword>
<dbReference type="EC" id="2.7.13.3" evidence="3"/>
<keyword evidence="16" id="KW-1185">Reference proteome</keyword>
<keyword evidence="10 13" id="KW-1133">Transmembrane helix</keyword>
<dbReference type="Gene3D" id="3.30.565.10">
    <property type="entry name" value="Histidine kinase-like ATPase, C-terminal domain"/>
    <property type="match status" value="1"/>
</dbReference>
<evidence type="ECO:0000256" key="12">
    <source>
        <dbReference type="ARBA" id="ARBA00023136"/>
    </source>
</evidence>
<dbReference type="AlphaFoldDB" id="A0A1H0C6C1"/>
<name>A0A1H0C6C1_9HYPH</name>
<dbReference type="Gene3D" id="1.20.120.620">
    <property type="entry name" value="Backbone structure of the membrane domain of e. Coli histidine kinase receptor kdpd"/>
    <property type="match status" value="1"/>
</dbReference>
<feature type="transmembrane region" description="Helical" evidence="13">
    <location>
        <begin position="46"/>
        <end position="79"/>
    </location>
</feature>
<evidence type="ECO:0000256" key="5">
    <source>
        <dbReference type="ARBA" id="ARBA00022679"/>
    </source>
</evidence>
<dbReference type="PANTHER" id="PTHR41523:SF7">
    <property type="entry name" value="HISTIDINE KINASE"/>
    <property type="match status" value="1"/>
</dbReference>
<reference evidence="15 16" key="1">
    <citation type="submission" date="2016-10" db="EMBL/GenBank/DDBJ databases">
        <authorList>
            <person name="de Groot N.N."/>
        </authorList>
    </citation>
    <scope>NUCLEOTIDE SEQUENCE [LARGE SCALE GENOMIC DNA]</scope>
    <source>
        <strain evidence="16">L7-484,KACC 16230,DSM 25025</strain>
    </source>
</reference>
<feature type="transmembrane region" description="Helical" evidence="13">
    <location>
        <begin position="15"/>
        <end position="34"/>
    </location>
</feature>
<evidence type="ECO:0000313" key="16">
    <source>
        <dbReference type="Proteomes" id="UP000198793"/>
    </source>
</evidence>
<dbReference type="GO" id="GO:0016020">
    <property type="term" value="C:membrane"/>
    <property type="evidence" value="ECO:0007669"/>
    <property type="project" value="UniProtKB-SubCell"/>
</dbReference>
<evidence type="ECO:0000256" key="2">
    <source>
        <dbReference type="ARBA" id="ARBA00004141"/>
    </source>
</evidence>
<dbReference type="InterPro" id="IPR025201">
    <property type="entry name" value="KdpD_TM"/>
</dbReference>
<dbReference type="GO" id="GO:0005524">
    <property type="term" value="F:ATP binding"/>
    <property type="evidence" value="ECO:0007669"/>
    <property type="project" value="UniProtKB-KW"/>
</dbReference>
<dbReference type="PANTHER" id="PTHR41523">
    <property type="entry name" value="TWO-COMPONENT SYSTEM SENSOR PROTEIN"/>
    <property type="match status" value="1"/>
</dbReference>